<sequence>MYAADQESVFVNFSGFSNPFESNNQYQMTNDSSKQGEVMLPTAAVYTAIQCGVHQHKGTKHWYSEGQQAPYKRVTWKFGCCDKPQLA</sequence>
<proteinExistence type="predicted"/>
<dbReference type="AlphaFoldDB" id="A0A5B7E783"/>
<evidence type="ECO:0000313" key="1">
    <source>
        <dbReference type="EMBL" id="MPC29195.1"/>
    </source>
</evidence>
<organism evidence="1 2">
    <name type="scientific">Portunus trituberculatus</name>
    <name type="common">Swimming crab</name>
    <name type="synonym">Neptunus trituberculatus</name>
    <dbReference type="NCBI Taxonomy" id="210409"/>
    <lineage>
        <taxon>Eukaryota</taxon>
        <taxon>Metazoa</taxon>
        <taxon>Ecdysozoa</taxon>
        <taxon>Arthropoda</taxon>
        <taxon>Crustacea</taxon>
        <taxon>Multicrustacea</taxon>
        <taxon>Malacostraca</taxon>
        <taxon>Eumalacostraca</taxon>
        <taxon>Eucarida</taxon>
        <taxon>Decapoda</taxon>
        <taxon>Pleocyemata</taxon>
        <taxon>Brachyura</taxon>
        <taxon>Eubrachyura</taxon>
        <taxon>Portunoidea</taxon>
        <taxon>Portunidae</taxon>
        <taxon>Portuninae</taxon>
        <taxon>Portunus</taxon>
    </lineage>
</organism>
<dbReference type="Proteomes" id="UP000324222">
    <property type="component" value="Unassembled WGS sequence"/>
</dbReference>
<keyword evidence="2" id="KW-1185">Reference proteome</keyword>
<name>A0A5B7E783_PORTR</name>
<gene>
    <name evidence="1" type="ORF">E2C01_022416</name>
</gene>
<protein>
    <submittedName>
        <fullName evidence="1">Uncharacterized protein</fullName>
    </submittedName>
</protein>
<dbReference type="EMBL" id="VSRR010002031">
    <property type="protein sequence ID" value="MPC29195.1"/>
    <property type="molecule type" value="Genomic_DNA"/>
</dbReference>
<accession>A0A5B7E783</accession>
<evidence type="ECO:0000313" key="2">
    <source>
        <dbReference type="Proteomes" id="UP000324222"/>
    </source>
</evidence>
<comment type="caution">
    <text evidence="1">The sequence shown here is derived from an EMBL/GenBank/DDBJ whole genome shotgun (WGS) entry which is preliminary data.</text>
</comment>
<reference evidence="1 2" key="1">
    <citation type="submission" date="2019-05" db="EMBL/GenBank/DDBJ databases">
        <title>Another draft genome of Portunus trituberculatus and its Hox gene families provides insights of decapod evolution.</title>
        <authorList>
            <person name="Jeong J.-H."/>
            <person name="Song I."/>
            <person name="Kim S."/>
            <person name="Choi T."/>
            <person name="Kim D."/>
            <person name="Ryu S."/>
            <person name="Kim W."/>
        </authorList>
    </citation>
    <scope>NUCLEOTIDE SEQUENCE [LARGE SCALE GENOMIC DNA]</scope>
    <source>
        <tissue evidence="1">Muscle</tissue>
    </source>
</reference>